<name>A0A2P8CUV7_9ACTN</name>
<accession>A0A2P8CUV7</accession>
<dbReference type="InterPro" id="IPR024466">
    <property type="entry name" value="CHP02679_N"/>
</dbReference>
<evidence type="ECO:0000259" key="2">
    <source>
        <dbReference type="Pfam" id="PF11796"/>
    </source>
</evidence>
<keyword evidence="4" id="KW-1185">Reference proteome</keyword>
<evidence type="ECO:0000313" key="3">
    <source>
        <dbReference type="EMBL" id="PSK88746.1"/>
    </source>
</evidence>
<dbReference type="EMBL" id="PYGA01000029">
    <property type="protein sequence ID" value="PSK88746.1"/>
    <property type="molecule type" value="Genomic_DNA"/>
</dbReference>
<feature type="domain" description="Conserved hypothetical protein CHP02679 N terminus" evidence="2">
    <location>
        <begin position="43"/>
        <end position="248"/>
    </location>
</feature>
<evidence type="ECO:0000313" key="4">
    <source>
        <dbReference type="Proteomes" id="UP000240542"/>
    </source>
</evidence>
<dbReference type="InterPro" id="IPR013495">
    <property type="entry name" value="CHP02679"/>
</dbReference>
<dbReference type="AlphaFoldDB" id="A0A2P8CUV7"/>
<dbReference type="Proteomes" id="UP000240542">
    <property type="component" value="Unassembled WGS sequence"/>
</dbReference>
<organism evidence="3 4">
    <name type="scientific">Murinocardiopsis flavida</name>
    <dbReference type="NCBI Taxonomy" id="645275"/>
    <lineage>
        <taxon>Bacteria</taxon>
        <taxon>Bacillati</taxon>
        <taxon>Actinomycetota</taxon>
        <taxon>Actinomycetes</taxon>
        <taxon>Streptosporangiales</taxon>
        <taxon>Nocardiopsidaceae</taxon>
        <taxon>Murinocardiopsis</taxon>
    </lineage>
</organism>
<proteinExistence type="predicted"/>
<evidence type="ECO:0000259" key="1">
    <source>
        <dbReference type="Pfam" id="PF09664"/>
    </source>
</evidence>
<dbReference type="InterPro" id="IPR024465">
    <property type="entry name" value="DUF2399"/>
</dbReference>
<dbReference type="NCBIfam" id="TIGR02679">
    <property type="entry name" value="TIGR02679 family protein"/>
    <property type="match status" value="1"/>
</dbReference>
<dbReference type="RefSeq" id="WP_211301523.1">
    <property type="nucleotide sequence ID" value="NZ_PYGA01000029.1"/>
</dbReference>
<dbReference type="Pfam" id="PF11796">
    <property type="entry name" value="DUF3323"/>
    <property type="match status" value="1"/>
</dbReference>
<reference evidence="3 4" key="1">
    <citation type="submission" date="2018-03" db="EMBL/GenBank/DDBJ databases">
        <title>Genomic Encyclopedia of Archaeal and Bacterial Type Strains, Phase II (KMG-II): from individual species to whole genera.</title>
        <authorList>
            <person name="Goeker M."/>
        </authorList>
    </citation>
    <scope>NUCLEOTIDE SEQUENCE [LARGE SCALE GENOMIC DNA]</scope>
    <source>
        <strain evidence="3 4">DSM 45312</strain>
    </source>
</reference>
<sequence>MELSDDGGAARVDADRLRQVLGAPQLDWLVQRIRQRMESGRPLTGPVSVPDATEEQWAAVRHLLGRSPRSGRSLTVNLVAVDEVLRRSGVSPAGLGPAVEALTGPVPTPGGGEDALARAWHDAYTPLSTACAQRPDLAEWFDRLVVSGLVRRVAGDVESAAPLLRMLAAVVAELPSNGEPVRAFAERVCGDPGALDDDRALTTLTLGAVRALTDVGIGSGSQWKREVWASAGLLKDDLDSTVVTLGLPGDTETATGRALRALTAAGQPAVLTLRQLVRDAPLPLPAGTPVHVCQNTAVLAAAADRLGARSRPLVCAQGQPGAAAMTLLRHLLGGGAELRYHGDFDWAGIRIANVLHRRLPWSPWRYAAADYRQAITAVNSGRLNGNAVTADWDRALTDSMALTGYGIGEEQLLDGLLADLRTD</sequence>
<protein>
    <submittedName>
        <fullName evidence="3">Uncharacterized protein (TIGR02679 family)</fullName>
    </submittedName>
</protein>
<gene>
    <name evidence="3" type="ORF">CLV63_12932</name>
</gene>
<comment type="caution">
    <text evidence="3">The sequence shown here is derived from an EMBL/GenBank/DDBJ whole genome shotgun (WGS) entry which is preliminary data.</text>
</comment>
<feature type="domain" description="DUF2399" evidence="1">
    <location>
        <begin position="270"/>
        <end position="420"/>
    </location>
</feature>
<dbReference type="Pfam" id="PF09664">
    <property type="entry name" value="DUF2399"/>
    <property type="match status" value="1"/>
</dbReference>